<keyword evidence="4 12" id="KW-0548">Nucleotidyltransferase</keyword>
<dbReference type="GO" id="GO:0005737">
    <property type="term" value="C:cytoplasm"/>
    <property type="evidence" value="ECO:0007669"/>
    <property type="project" value="TreeGrafter"/>
</dbReference>
<dbReference type="EMBL" id="BBSI01000016">
    <property type="protein sequence ID" value="GAM79525.1"/>
    <property type="molecule type" value="Genomic_DNA"/>
</dbReference>
<evidence type="ECO:0000256" key="7">
    <source>
        <dbReference type="ARBA" id="ARBA00022771"/>
    </source>
</evidence>
<dbReference type="GO" id="GO:0000428">
    <property type="term" value="C:DNA-directed RNA polymerase complex"/>
    <property type="evidence" value="ECO:0007669"/>
    <property type="project" value="UniProtKB-KW"/>
</dbReference>
<feature type="domain" description="Toprim" evidence="15">
    <location>
        <begin position="262"/>
        <end position="343"/>
    </location>
</feature>
<dbReference type="GO" id="GO:0003677">
    <property type="term" value="F:DNA binding"/>
    <property type="evidence" value="ECO:0007669"/>
    <property type="project" value="UniProtKB-KW"/>
</dbReference>
<keyword evidence="2 12" id="KW-0639">Primosome</keyword>
<keyword evidence="1 12" id="KW-0240">DNA-directed RNA polymerase</keyword>
<dbReference type="GO" id="GO:1990077">
    <property type="term" value="C:primosome complex"/>
    <property type="evidence" value="ECO:0007669"/>
    <property type="project" value="UniProtKB-KW"/>
</dbReference>
<dbReference type="Pfam" id="PF13155">
    <property type="entry name" value="Toprim_2"/>
    <property type="match status" value="1"/>
</dbReference>
<evidence type="ECO:0000256" key="13">
    <source>
        <dbReference type="PIRNR" id="PIRNR002811"/>
    </source>
</evidence>
<dbReference type="InterPro" id="IPR030846">
    <property type="entry name" value="DnaG_bac"/>
</dbReference>
<comment type="domain">
    <text evidence="12">Contains an N-terminal zinc-binding domain, a central core domain that contains the primase activity, and a C-terminal DnaB-binding domain.</text>
</comment>
<comment type="caution">
    <text evidence="16">The sequence shown here is derived from an EMBL/GenBank/DDBJ whole genome shotgun (WGS) entry which is preliminary data.</text>
</comment>
<dbReference type="PIRSF" id="PIRSF002811">
    <property type="entry name" value="DnaG"/>
    <property type="match status" value="1"/>
</dbReference>
<sequence>MKGEIMVSLDTEVVNDLKSKVNIADLISQYVALSRTGKNYIGLCPFHGEKTPSFNVNAEKGFYHCFGCGRSGDAIEFLKEYNQVGFVDAVKELADFAGVTLNISDDREEKNNPNAPLFEINNQAARLYNILLMSTELGERARKYLEERGITDDVIKRFNIGLAPEENDFIFKNLSNKFDEEIMAKSGLFHFSNNKVFDAFTNRIMFPITNEYGQTIGFSGRKWQENDDSKAKYINTSATTIFDKSYELWNLDKAKPTISKQHEVYLMEGFMDVIASYKAGINNVVASMGTALTEKHVRRLKQMAKKFVLVYDGDSAGQNAIYKAIDLIGESAVQIVKVPEGLDPDEYSKNYGLKGLSALMETGRIQPIEFLIDYLRPENLANLQTQLDFIEQISPMIAKLPSITAQDAYIRKLVEILPDFEYNQVEQAVNLRRENMKITDHPVSNLDASSLTESFTDENDYSSLESVMPVDFEETYYENNVKTQQTYRRSESAQVVQPSVQVPKLSRSEKAEEMLLHRMIYHSSVLKKFSQDENFRFVHKRYQDLFDKILLEAMVYEQIDESHLASELSDEERSLFYQIISLDLPDTASSQEINDLVSIFSNEMEQIKFEELIQQLATAEKAGNKERVLELTLQIINQKKKL</sequence>
<dbReference type="SUPFAM" id="SSF56731">
    <property type="entry name" value="DNA primase core"/>
    <property type="match status" value="1"/>
</dbReference>
<dbReference type="PANTHER" id="PTHR30313">
    <property type="entry name" value="DNA PRIMASE"/>
    <property type="match status" value="1"/>
</dbReference>
<dbReference type="Gene3D" id="3.90.580.10">
    <property type="entry name" value="Zinc finger, CHC2-type domain"/>
    <property type="match status" value="1"/>
</dbReference>
<keyword evidence="11 12" id="KW-0804">Transcription</keyword>
<dbReference type="InterPro" id="IPR016136">
    <property type="entry name" value="DNA_helicase_N/primase_C"/>
</dbReference>
<comment type="similarity">
    <text evidence="12 13">Belongs to the DnaG primase family.</text>
</comment>
<evidence type="ECO:0000256" key="3">
    <source>
        <dbReference type="ARBA" id="ARBA00022679"/>
    </source>
</evidence>
<dbReference type="InterPro" id="IPR019475">
    <property type="entry name" value="DNA_primase_DnaB-bd"/>
</dbReference>
<evidence type="ECO:0000256" key="4">
    <source>
        <dbReference type="ARBA" id="ARBA00022695"/>
    </source>
</evidence>
<dbReference type="GO" id="GO:0006269">
    <property type="term" value="P:DNA replication, synthesis of primer"/>
    <property type="evidence" value="ECO:0007669"/>
    <property type="project" value="UniProtKB-UniRule"/>
</dbReference>
<feature type="zinc finger region" description="CHC2-type" evidence="12 14">
    <location>
        <begin position="44"/>
        <end position="68"/>
    </location>
</feature>
<dbReference type="NCBIfam" id="TIGR01391">
    <property type="entry name" value="dnaG"/>
    <property type="match status" value="1"/>
</dbReference>
<dbReference type="FunFam" id="3.90.580.10:FF:000001">
    <property type="entry name" value="DNA primase"/>
    <property type="match status" value="1"/>
</dbReference>
<evidence type="ECO:0000256" key="2">
    <source>
        <dbReference type="ARBA" id="ARBA00022515"/>
    </source>
</evidence>
<evidence type="ECO:0000256" key="14">
    <source>
        <dbReference type="PIRSR" id="PIRSR002811-1"/>
    </source>
</evidence>
<dbReference type="InterPro" id="IPR002694">
    <property type="entry name" value="Znf_CHC2"/>
</dbReference>
<keyword evidence="3 12" id="KW-0808">Transferase</keyword>
<dbReference type="SMART" id="SM00493">
    <property type="entry name" value="TOPRIM"/>
    <property type="match status" value="1"/>
</dbReference>
<evidence type="ECO:0000256" key="10">
    <source>
        <dbReference type="ARBA" id="ARBA00023125"/>
    </source>
</evidence>
<proteinExistence type="inferred from homology"/>
<dbReference type="CDD" id="cd03364">
    <property type="entry name" value="TOPRIM_DnaG_primases"/>
    <property type="match status" value="1"/>
</dbReference>
<evidence type="ECO:0000256" key="8">
    <source>
        <dbReference type="ARBA" id="ARBA00022833"/>
    </source>
</evidence>
<comment type="subunit">
    <text evidence="12">Monomer. Interacts with DnaB.</text>
</comment>
<dbReference type="InterPro" id="IPR013264">
    <property type="entry name" value="DNAG_N"/>
</dbReference>
<keyword evidence="9" id="KW-0460">Magnesium</keyword>
<evidence type="ECO:0000256" key="6">
    <source>
        <dbReference type="ARBA" id="ARBA00022723"/>
    </source>
</evidence>
<dbReference type="Gene3D" id="1.10.860.10">
    <property type="entry name" value="DNAb Helicase, Chain A"/>
    <property type="match status" value="1"/>
</dbReference>
<dbReference type="Gene3D" id="3.90.980.10">
    <property type="entry name" value="DNA primase, catalytic core, N-terminal domain"/>
    <property type="match status" value="1"/>
</dbReference>
<reference evidence="16 17" key="1">
    <citation type="submission" date="2015-01" db="EMBL/GenBank/DDBJ databases">
        <title>Lactococcus lactis subsp.lactis JCM 5805 whole genome shotgun sequence.</title>
        <authorList>
            <person name="Fujii T."/>
            <person name="Tomita Y."/>
            <person name="Ikushima S."/>
            <person name="Fujiwara D."/>
        </authorList>
    </citation>
    <scope>NUCLEOTIDE SEQUENCE [LARGE SCALE GENOMIC DNA]</scope>
    <source>
        <strain evidence="16 17">JCM 5805</strain>
    </source>
</reference>
<keyword evidence="6 12" id="KW-0479">Metal-binding</keyword>
<dbReference type="SMART" id="SM00400">
    <property type="entry name" value="ZnF_CHCC"/>
    <property type="match status" value="1"/>
</dbReference>
<dbReference type="InterPro" id="IPR037068">
    <property type="entry name" value="DNA_primase_core_N_sf"/>
</dbReference>
<accession>A0A0B8QIG6</accession>
<dbReference type="InterPro" id="IPR006295">
    <property type="entry name" value="DNA_primase_DnaG"/>
</dbReference>
<dbReference type="PANTHER" id="PTHR30313:SF2">
    <property type="entry name" value="DNA PRIMASE"/>
    <property type="match status" value="1"/>
</dbReference>
<evidence type="ECO:0000256" key="5">
    <source>
        <dbReference type="ARBA" id="ARBA00022705"/>
    </source>
</evidence>
<keyword evidence="5 12" id="KW-0235">DNA replication</keyword>
<dbReference type="GO" id="GO:0003899">
    <property type="term" value="F:DNA-directed RNA polymerase activity"/>
    <property type="evidence" value="ECO:0007669"/>
    <property type="project" value="UniProtKB-UniRule"/>
</dbReference>
<evidence type="ECO:0000259" key="15">
    <source>
        <dbReference type="PROSITE" id="PS50880"/>
    </source>
</evidence>
<dbReference type="PROSITE" id="PS50880">
    <property type="entry name" value="TOPRIM"/>
    <property type="match status" value="1"/>
</dbReference>
<evidence type="ECO:0000256" key="12">
    <source>
        <dbReference type="HAMAP-Rule" id="MF_00974"/>
    </source>
</evidence>
<dbReference type="GO" id="GO:0008270">
    <property type="term" value="F:zinc ion binding"/>
    <property type="evidence" value="ECO:0007669"/>
    <property type="project" value="UniProtKB-UniRule"/>
</dbReference>
<dbReference type="InterPro" id="IPR006171">
    <property type="entry name" value="TOPRIM_dom"/>
</dbReference>
<comment type="catalytic activity">
    <reaction evidence="12">
        <text>ssDNA + n NTP = ssDNA/pppN(pN)n-1 hybrid + (n-1) diphosphate.</text>
        <dbReference type="EC" id="2.7.7.101"/>
    </reaction>
</comment>
<name>A0A0B8QIG6_LACLL</name>
<dbReference type="HAMAP" id="MF_00974">
    <property type="entry name" value="DNA_primase_DnaG"/>
    <property type="match status" value="1"/>
</dbReference>
<dbReference type="InterPro" id="IPR050219">
    <property type="entry name" value="DnaG_primase"/>
</dbReference>
<dbReference type="AlphaFoldDB" id="A0A0B8QIG6"/>
<protein>
    <recommendedName>
        <fullName evidence="12 13">DNA primase</fullName>
        <ecNumber evidence="12">2.7.7.101</ecNumber>
    </recommendedName>
</protein>
<keyword evidence="7 12" id="KW-0863">Zinc-finger</keyword>
<dbReference type="InterPro" id="IPR034151">
    <property type="entry name" value="TOPRIM_DnaG_bac"/>
</dbReference>
<keyword evidence="8 12" id="KW-0862">Zinc</keyword>
<dbReference type="Pfam" id="PF08275">
    <property type="entry name" value="DNAG_N"/>
    <property type="match status" value="1"/>
</dbReference>
<organism evidence="16 17">
    <name type="scientific">Lactococcus lactis subsp. lactis</name>
    <name type="common">Streptococcus lactis</name>
    <dbReference type="NCBI Taxonomy" id="1360"/>
    <lineage>
        <taxon>Bacteria</taxon>
        <taxon>Bacillati</taxon>
        <taxon>Bacillota</taxon>
        <taxon>Bacilli</taxon>
        <taxon>Lactobacillales</taxon>
        <taxon>Streptococcaceae</taxon>
        <taxon>Lactococcus</taxon>
    </lineage>
</organism>
<dbReference type="InterPro" id="IPR036977">
    <property type="entry name" value="DNA_primase_Znf_CHC2"/>
</dbReference>
<dbReference type="Gene3D" id="3.40.1360.10">
    <property type="match status" value="1"/>
</dbReference>
<dbReference type="Proteomes" id="UP000031847">
    <property type="component" value="Unassembled WGS sequence"/>
</dbReference>
<comment type="function">
    <text evidence="12 13">RNA polymerase that catalyzes the synthesis of short RNA molecules used as primers for DNA polymerase during DNA replication.</text>
</comment>
<gene>
    <name evidence="12" type="primary">dnaG</name>
    <name evidence="16" type="ORF">JCM5805K_0633</name>
</gene>
<keyword evidence="10 12" id="KW-0238">DNA-binding</keyword>
<evidence type="ECO:0000313" key="16">
    <source>
        <dbReference type="EMBL" id="GAM79525.1"/>
    </source>
</evidence>
<evidence type="ECO:0000256" key="1">
    <source>
        <dbReference type="ARBA" id="ARBA00022478"/>
    </source>
</evidence>
<evidence type="ECO:0000313" key="17">
    <source>
        <dbReference type="Proteomes" id="UP000031847"/>
    </source>
</evidence>
<comment type="cofactor">
    <cofactor evidence="12 13 14">
        <name>Zn(2+)</name>
        <dbReference type="ChEBI" id="CHEBI:29105"/>
    </cofactor>
    <text evidence="12 13 14">Binds 1 zinc ion per monomer.</text>
</comment>
<evidence type="ECO:0000256" key="11">
    <source>
        <dbReference type="ARBA" id="ARBA00023163"/>
    </source>
</evidence>
<dbReference type="EC" id="2.7.7.101" evidence="12"/>
<dbReference type="Pfam" id="PF10410">
    <property type="entry name" value="DnaB_bind"/>
    <property type="match status" value="1"/>
</dbReference>
<dbReference type="Pfam" id="PF01807">
    <property type="entry name" value="Zn_ribbon_DnaG"/>
    <property type="match status" value="1"/>
</dbReference>
<evidence type="ECO:0000256" key="9">
    <source>
        <dbReference type="ARBA" id="ARBA00022842"/>
    </source>
</evidence>
<dbReference type="SUPFAM" id="SSF57783">
    <property type="entry name" value="Zinc beta-ribbon"/>
    <property type="match status" value="1"/>
</dbReference>